<dbReference type="Proteomes" id="UP000472267">
    <property type="component" value="Chromosome 5"/>
</dbReference>
<sequence length="114" mass="12909">NLGAFTVSLTVELCLCVSDKEKENDGALKYYQKTVKSLEELSWEDRQFALVTGVLAGNVFDWGAKAVSDVLESDPEFGFDQAKRQLEGKRLPRFILQSFRHFLSRALELLGMTF</sequence>
<dbReference type="AlphaFoldDB" id="A0A672J710"/>
<name>A0A672J710_SALFA</name>
<evidence type="ECO:0000256" key="1">
    <source>
        <dbReference type="ARBA" id="ARBA00001967"/>
    </source>
</evidence>
<keyword evidence="2" id="KW-0533">Nickel</keyword>
<reference evidence="4" key="3">
    <citation type="submission" date="2025-09" db="UniProtKB">
        <authorList>
            <consortium name="Ensembl"/>
        </authorList>
    </citation>
    <scope>IDENTIFICATION</scope>
</reference>
<dbReference type="InterPro" id="IPR036075">
    <property type="entry name" value="ARMT-1-like_metal-bd_sf"/>
</dbReference>
<keyword evidence="5" id="KW-1185">Reference proteome</keyword>
<dbReference type="Ensembl" id="ENSSFAT00005051597.1">
    <property type="protein sequence ID" value="ENSSFAP00005049966.1"/>
    <property type="gene ID" value="ENSSFAG00005024126.1"/>
</dbReference>
<evidence type="ECO:0000256" key="2">
    <source>
        <dbReference type="ARBA" id="ARBA00022596"/>
    </source>
</evidence>
<reference evidence="4" key="1">
    <citation type="submission" date="2019-06" db="EMBL/GenBank/DDBJ databases">
        <authorList>
            <consortium name="Wellcome Sanger Institute Data Sharing"/>
        </authorList>
    </citation>
    <scope>NUCLEOTIDE SEQUENCE [LARGE SCALE GENOMIC DNA]</scope>
</reference>
<evidence type="ECO:0000313" key="4">
    <source>
        <dbReference type="Ensembl" id="ENSSFAP00005049966.1"/>
    </source>
</evidence>
<evidence type="ECO:0000259" key="3">
    <source>
        <dbReference type="Pfam" id="PF01937"/>
    </source>
</evidence>
<dbReference type="InParanoid" id="A0A672J710"/>
<comment type="cofactor">
    <cofactor evidence="1">
        <name>Ni(2+)</name>
        <dbReference type="ChEBI" id="CHEBI:49786"/>
    </cofactor>
</comment>
<proteinExistence type="predicted"/>
<dbReference type="SUPFAM" id="SSF111321">
    <property type="entry name" value="AF1104-like"/>
    <property type="match status" value="1"/>
</dbReference>
<evidence type="ECO:0000313" key="5">
    <source>
        <dbReference type="Proteomes" id="UP000472267"/>
    </source>
</evidence>
<reference evidence="4" key="2">
    <citation type="submission" date="2025-08" db="UniProtKB">
        <authorList>
            <consortium name="Ensembl"/>
        </authorList>
    </citation>
    <scope>IDENTIFICATION</scope>
</reference>
<dbReference type="InterPro" id="IPR002791">
    <property type="entry name" value="ARMT1-like_metal-bd"/>
</dbReference>
<feature type="domain" description="Damage-control phosphatase ARMT1-like metal-binding" evidence="3">
    <location>
        <begin position="20"/>
        <end position="82"/>
    </location>
</feature>
<dbReference type="Pfam" id="PF01937">
    <property type="entry name" value="ARMT1-like_dom"/>
    <property type="match status" value="1"/>
</dbReference>
<organism evidence="4 5">
    <name type="scientific">Salarias fasciatus</name>
    <name type="common">Jewelled blenny</name>
    <name type="synonym">Blennius fasciatus</name>
    <dbReference type="NCBI Taxonomy" id="181472"/>
    <lineage>
        <taxon>Eukaryota</taxon>
        <taxon>Metazoa</taxon>
        <taxon>Chordata</taxon>
        <taxon>Craniata</taxon>
        <taxon>Vertebrata</taxon>
        <taxon>Euteleostomi</taxon>
        <taxon>Actinopterygii</taxon>
        <taxon>Neopterygii</taxon>
        <taxon>Teleostei</taxon>
        <taxon>Neoteleostei</taxon>
        <taxon>Acanthomorphata</taxon>
        <taxon>Ovalentaria</taxon>
        <taxon>Blenniimorphae</taxon>
        <taxon>Blenniiformes</taxon>
        <taxon>Blennioidei</taxon>
        <taxon>Blenniidae</taxon>
        <taxon>Salariinae</taxon>
        <taxon>Salarias</taxon>
    </lineage>
</organism>
<accession>A0A672J710</accession>
<protein>
    <recommendedName>
        <fullName evidence="3">Damage-control phosphatase ARMT1-like metal-binding domain-containing protein</fullName>
    </recommendedName>
</protein>